<dbReference type="OrthoDB" id="6312474at2"/>
<dbReference type="EMBL" id="NKHF01000107">
    <property type="protein sequence ID" value="PCK29675.1"/>
    <property type="molecule type" value="Genomic_DNA"/>
</dbReference>
<reference evidence="3" key="1">
    <citation type="journal article" date="2019" name="Genome Announc.">
        <title>Draft Genome Sequence of Pseudoalteromonas piscicida Strain 36Y ROTHPW, an Hypersaline Seawater Isolate from the South Coast of Sonora, Mexico.</title>
        <authorList>
            <person name="Sanchez-Diaz R."/>
            <person name="Molina-Garza Z.J."/>
            <person name="Cruz-Suarez L.E."/>
            <person name="Selvin J."/>
            <person name="Kiran G.S."/>
            <person name="Ibarra-Gamez J.C."/>
            <person name="Gomez-Gil B."/>
            <person name="Galaviz-Silva L."/>
        </authorList>
    </citation>
    <scope>NUCLEOTIDE SEQUENCE [LARGE SCALE GENOMIC DNA]</scope>
    <source>
        <strain evidence="3">36Y_RITHPW</strain>
    </source>
</reference>
<keyword evidence="1" id="KW-1133">Transmembrane helix</keyword>
<organism evidence="2 3">
    <name type="scientific">Pseudoalteromonas piscicida</name>
    <dbReference type="NCBI Taxonomy" id="43662"/>
    <lineage>
        <taxon>Bacteria</taxon>
        <taxon>Pseudomonadati</taxon>
        <taxon>Pseudomonadota</taxon>
        <taxon>Gammaproteobacteria</taxon>
        <taxon>Alteromonadales</taxon>
        <taxon>Pseudoalteromonadaceae</taxon>
        <taxon>Pseudoalteromonas</taxon>
    </lineage>
</organism>
<sequence>MSAFIYLPFFVALSCLFFRTFHLKKIATHVKNVYPDEWNKLCENKMGMNITTASFANLEESMKNGFLSKQKDPLVQSFHRKDRIIIVSMFAFTVLQLVLAFFN</sequence>
<evidence type="ECO:0000313" key="2">
    <source>
        <dbReference type="EMBL" id="PCK29675.1"/>
    </source>
</evidence>
<keyword evidence="1" id="KW-0812">Transmembrane</keyword>
<evidence type="ECO:0000313" key="3">
    <source>
        <dbReference type="Proteomes" id="UP000228621"/>
    </source>
</evidence>
<accession>A0A2A5JJQ9</accession>
<feature type="transmembrane region" description="Helical" evidence="1">
    <location>
        <begin position="6"/>
        <end position="22"/>
    </location>
</feature>
<gene>
    <name evidence="2" type="ORF">CEX98_21590</name>
</gene>
<keyword evidence="1" id="KW-0472">Membrane</keyword>
<protein>
    <submittedName>
        <fullName evidence="2">Uncharacterized protein</fullName>
    </submittedName>
</protein>
<dbReference type="Proteomes" id="UP000228621">
    <property type="component" value="Unassembled WGS sequence"/>
</dbReference>
<evidence type="ECO:0000256" key="1">
    <source>
        <dbReference type="SAM" id="Phobius"/>
    </source>
</evidence>
<feature type="transmembrane region" description="Helical" evidence="1">
    <location>
        <begin position="84"/>
        <end position="102"/>
    </location>
</feature>
<dbReference type="AlphaFoldDB" id="A0A2A5JJQ9"/>
<comment type="caution">
    <text evidence="2">The sequence shown here is derived from an EMBL/GenBank/DDBJ whole genome shotgun (WGS) entry which is preliminary data.</text>
</comment>
<name>A0A2A5JJQ9_PSEO7</name>
<dbReference type="RefSeq" id="WP_099644065.1">
    <property type="nucleotide sequence ID" value="NZ_NKHF01000107.1"/>
</dbReference>
<proteinExistence type="predicted"/>
<keyword evidence="3" id="KW-1185">Reference proteome</keyword>